<evidence type="ECO:0008006" key="3">
    <source>
        <dbReference type="Google" id="ProtNLM"/>
    </source>
</evidence>
<dbReference type="Proteomes" id="UP000245206">
    <property type="component" value="Unassembled WGS sequence"/>
</dbReference>
<accession>A0A2P2DIX1</accession>
<evidence type="ECO:0000313" key="1">
    <source>
        <dbReference type="EMBL" id="GBF44521.1"/>
    </source>
</evidence>
<dbReference type="Gene3D" id="3.30.870.10">
    <property type="entry name" value="Endonuclease Chain A"/>
    <property type="match status" value="1"/>
</dbReference>
<reference evidence="2" key="1">
    <citation type="journal article" date="2019" name="Microbiol. Immunol.">
        <title>Molecular and phenotypic characterization of Leptospira johnsonii sp. nov., Leptospira ellinghausenii sp. nov. and Leptospira ryugenii sp. nov. isolated from soil and water in Japan.</title>
        <authorList>
            <person name="Masuzawa T."/>
            <person name="Saito M."/>
            <person name="Nakao R."/>
            <person name="Nikaido Y."/>
            <person name="Matsumoto M."/>
            <person name="Ogawa M."/>
            <person name="Yokoyama M."/>
            <person name="Hidaka Y."/>
            <person name="Tomita J."/>
            <person name="Sakakibara K."/>
            <person name="Suzuki K."/>
            <person name="Yasuda S."/>
            <person name="Sato H."/>
            <person name="Yamaguchi M."/>
            <person name="Yoshida S.I."/>
            <person name="Koizumi N."/>
            <person name="Kawamura Y."/>
        </authorList>
    </citation>
    <scope>NUCLEOTIDE SEQUENCE [LARGE SCALE GENOMIC DNA]</scope>
    <source>
        <strain evidence="2">E18</strain>
    </source>
</reference>
<name>A0A2P2DIX1_9LEPT</name>
<organism evidence="1 2">
    <name type="scientific">Leptospira ellinghausenii</name>
    <dbReference type="NCBI Taxonomy" id="1917822"/>
    <lineage>
        <taxon>Bacteria</taxon>
        <taxon>Pseudomonadati</taxon>
        <taxon>Spirochaetota</taxon>
        <taxon>Spirochaetia</taxon>
        <taxon>Leptospirales</taxon>
        <taxon>Leptospiraceae</taxon>
        <taxon>Leptospira</taxon>
    </lineage>
</organism>
<gene>
    <name evidence="1" type="ORF">LPTSP2_38240</name>
</gene>
<evidence type="ECO:0000313" key="2">
    <source>
        <dbReference type="Proteomes" id="UP000245206"/>
    </source>
</evidence>
<dbReference type="EMBL" id="BFAZ01000014">
    <property type="protein sequence ID" value="GBF44521.1"/>
    <property type="molecule type" value="Genomic_DNA"/>
</dbReference>
<protein>
    <recommendedName>
        <fullName evidence="3">PLD phosphodiesterase domain-containing protein</fullName>
    </recommendedName>
</protein>
<keyword evidence="2" id="KW-1185">Reference proteome</keyword>
<proteinExistence type="predicted"/>
<dbReference type="AlphaFoldDB" id="A0A2P2DIX1"/>
<sequence>MANFFPENSLNEALKMHECGQEEYWFYHQSSHPDNNPLLYQELINNALSEIIVWDPYFNVNFPNSDQDIFVNIKNDITIKILTVKNLVRPNHDYLTSVHRAMKSKIDPAKDCRFGLRVINKVDCANHGKSLFHDRFLIIDSNQVYLIGSSIGWHLKSHGSTGIFKVSKPDTISFIQSIFKFYWDNSTEHEIPLAYLHLL</sequence>
<dbReference type="OrthoDB" id="9816206at2"/>
<comment type="caution">
    <text evidence="1">The sequence shown here is derived from an EMBL/GenBank/DDBJ whole genome shotgun (WGS) entry which is preliminary data.</text>
</comment>